<dbReference type="InterPro" id="IPR004158">
    <property type="entry name" value="DUF247_pln"/>
</dbReference>
<feature type="region of interest" description="Disordered" evidence="2">
    <location>
        <begin position="1"/>
        <end position="86"/>
    </location>
</feature>
<sequence>MHHRLLLSFSTNHSRVECPDGLAPTDADFGPESNPESGSSFDDPDPDPDYDDDDDLDSDSDSTPTPTTTSTPTPMMTPTPTPNLSLIQTPIPTLTPTPTPTQAQIPIRIPTKPVSYTSSAAQIMTSRLTTPTHGPDCEYCGDPRHTRETCFKLHGYPDWWATLKDRGQRNTTSNGTGYGFHTSAKIDSRSWIIDSGATDHMTFDPDDFLNTTQPRRTCIANANGVTYPVTGAGTVALSSSLTLSNTLLVPSLSTKLLSVSQLTEQLNCCVLIYPSFCLLQDIHTKEILGRGTKRGGLYYVDDFSPGMANSVTHPFDSKQKQIWLWHRRLGHPSFSYMKHLIPDLFSGFKDSDFTCDTCILAKSHRVPYPLSTNKCTTPFTLIHSDVWGPSPITAPSGVRWFVTFIDDCTRMTWLYLLKNKNEVFSRFQSFHKQMKTQFNAQIQILRSDNGGEFVNHDFQTYFQQHGIIHETTCPQTPQQNGVAERKNRHLLETARALLIGAHVPRHHWDDAIVTAVHLINRMPSGVLTFKTPLTGACATQTSALCFGYRCYHPPTRRTYVTLDVTFLESELFFHDPSSNSTLQGEIRSEEQNWSNLENEEILLCTEMIDHPESGAQDYSMPKSDQSPIHSDQLPDPPDPYEDISDPSLTPTDNTEQQDEDPPSNSTVPTDQSPENILEAKCGKPPNRYSPDIGKTSKYPIANHVSTEKLSEPLKAFVHQLSAIHIPTKVSEALKDPKWVQAIKEEMKALEKNQTWTLETIPRGKKTIGCRWVFTIKHNADGSIERYKARLVAKGYTQTYGIDYEETFAPVAKLNTVRVLLSLAANLDWPLHQFDTGTVCRLRKALYGLKQSPRAWFGRFTMAMKNNGFKQCNSDHTLFLKHRKGKLQDYLATEFEMKDLGGLKYFLGIEVARSQQGIFLSQRKYVLDLLTNTGMLDCKPADTPIVQNHHLGEYPDQVPTNKERYQRLVGRLIYLSHTRPDIAYAVSVVSQFMHSPSEDHMNAVLRILRYLKSAPGKGLMFSKHGHLNIDGYSDADWAGNVTDRKSTSGYFTFMGGNLVTWRSKKQNVVALSSAEAEFRGMTKGICELLWLRKLLTELGYKPTSTMNLFCDNKAAIAIAQNPVQHDRTKHVEVDRHFIKQNLEAKVFQFPFVKSEDQLADILTKAISSKAFHNSLDQLGIGDIYAPTTFHHGNPIYHGGEKLKLQLAVNFVRDSKQDAADLLKKVDVNIKELRECYDEVDIEDIDDDYLALMFFVDGCSTLEFIYKYDDLECFEIKSDQVAYAEQDIFLLENQLPYQLLKLLMSSSSIHEDLKHSIERFVQMHSGTPYQRQWGAGEAGVIISTEPEPTHLLELLLTRMLGYPPKKGEPSVNIRPQSFHNVQELQAAGIQFRPVRGPSVLGHIYFKSFLWLGFLYLPKIKVDASMGYKFMNLIAYEMCPDFQNDFGVTSYIGFLDSLINYPDDVKHLRKNHILRNLIGSDEEVAQLFNEIGTDLVPNNAIYSNVKRMIEDHYQTRWKKWMAQFFYDHFSKPWILAFIGVLSGLGLSAVQTWYSANSDNPSSPCKALLEYLKARGY</sequence>
<dbReference type="InterPro" id="IPR043502">
    <property type="entry name" value="DNA/RNA_pol_sf"/>
</dbReference>
<proteinExistence type="predicted"/>
<dbReference type="Pfam" id="PF03140">
    <property type="entry name" value="DUF247"/>
    <property type="match status" value="1"/>
</dbReference>
<keyword evidence="1" id="KW-0064">Aspartyl protease</keyword>
<dbReference type="Proteomes" id="UP000507245">
    <property type="component" value="Unassembled WGS sequence"/>
</dbReference>
<evidence type="ECO:0000259" key="3">
    <source>
        <dbReference type="PROSITE" id="PS50994"/>
    </source>
</evidence>
<evidence type="ECO:0000313" key="4">
    <source>
        <dbReference type="EMBL" id="CAB4316872.1"/>
    </source>
</evidence>
<dbReference type="PANTHER" id="PTHR11439:SF467">
    <property type="entry name" value="INTEGRASE CATALYTIC DOMAIN-CONTAINING PROTEIN"/>
    <property type="match status" value="1"/>
</dbReference>
<feature type="compositionally biased region" description="Polar residues" evidence="2">
    <location>
        <begin position="662"/>
        <end position="674"/>
    </location>
</feature>
<dbReference type="SUPFAM" id="SSF53098">
    <property type="entry name" value="Ribonuclease H-like"/>
    <property type="match status" value="1"/>
</dbReference>
<dbReference type="Pfam" id="PF13976">
    <property type="entry name" value="gag_pre-integrs"/>
    <property type="match status" value="1"/>
</dbReference>
<dbReference type="GO" id="GO:0004190">
    <property type="term" value="F:aspartic-type endopeptidase activity"/>
    <property type="evidence" value="ECO:0007669"/>
    <property type="project" value="UniProtKB-KW"/>
</dbReference>
<organism evidence="4 5">
    <name type="scientific">Prunus armeniaca</name>
    <name type="common">Apricot</name>
    <name type="synonym">Armeniaca vulgaris</name>
    <dbReference type="NCBI Taxonomy" id="36596"/>
    <lineage>
        <taxon>Eukaryota</taxon>
        <taxon>Viridiplantae</taxon>
        <taxon>Streptophyta</taxon>
        <taxon>Embryophyta</taxon>
        <taxon>Tracheophyta</taxon>
        <taxon>Spermatophyta</taxon>
        <taxon>Magnoliopsida</taxon>
        <taxon>eudicotyledons</taxon>
        <taxon>Gunneridae</taxon>
        <taxon>Pentapetalae</taxon>
        <taxon>rosids</taxon>
        <taxon>fabids</taxon>
        <taxon>Rosales</taxon>
        <taxon>Rosaceae</taxon>
        <taxon>Amygdaloideae</taxon>
        <taxon>Amygdaleae</taxon>
        <taxon>Prunus</taxon>
    </lineage>
</organism>
<dbReference type="InterPro" id="IPR001584">
    <property type="entry name" value="Integrase_cat-core"/>
</dbReference>
<dbReference type="EMBL" id="CAEKKB010000007">
    <property type="protein sequence ID" value="CAB4316872.1"/>
    <property type="molecule type" value="Genomic_DNA"/>
</dbReference>
<keyword evidence="1" id="KW-0378">Hydrolase</keyword>
<dbReference type="GO" id="GO:0003676">
    <property type="term" value="F:nucleic acid binding"/>
    <property type="evidence" value="ECO:0007669"/>
    <property type="project" value="InterPro"/>
</dbReference>
<keyword evidence="1" id="KW-0645">Protease</keyword>
<dbReference type="InterPro" id="IPR025724">
    <property type="entry name" value="GAG-pre-integrase_dom"/>
</dbReference>
<protein>
    <recommendedName>
        <fullName evidence="3">Integrase catalytic domain-containing protein</fullName>
    </recommendedName>
</protein>
<dbReference type="Pfam" id="PF22936">
    <property type="entry name" value="Pol_BBD"/>
    <property type="match status" value="1"/>
</dbReference>
<keyword evidence="5" id="KW-1185">Reference proteome</keyword>
<dbReference type="GO" id="GO:0015074">
    <property type="term" value="P:DNA integration"/>
    <property type="evidence" value="ECO:0007669"/>
    <property type="project" value="InterPro"/>
</dbReference>
<dbReference type="Gene3D" id="3.30.420.10">
    <property type="entry name" value="Ribonuclease H-like superfamily/Ribonuclease H"/>
    <property type="match status" value="1"/>
</dbReference>
<accession>A0A6J5XX98</accession>
<evidence type="ECO:0000313" key="5">
    <source>
        <dbReference type="Proteomes" id="UP000507245"/>
    </source>
</evidence>
<dbReference type="InterPro" id="IPR013103">
    <property type="entry name" value="RVT_2"/>
</dbReference>
<feature type="compositionally biased region" description="Acidic residues" evidence="2">
    <location>
        <begin position="42"/>
        <end position="60"/>
    </location>
</feature>
<dbReference type="CDD" id="cd09272">
    <property type="entry name" value="RNase_HI_RT_Ty1"/>
    <property type="match status" value="1"/>
</dbReference>
<dbReference type="OrthoDB" id="1901872at2759"/>
<evidence type="ECO:0000256" key="2">
    <source>
        <dbReference type="SAM" id="MobiDB-lite"/>
    </source>
</evidence>
<dbReference type="Pfam" id="PF07727">
    <property type="entry name" value="RVT_2"/>
    <property type="match status" value="2"/>
</dbReference>
<dbReference type="InterPro" id="IPR012337">
    <property type="entry name" value="RNaseH-like_sf"/>
</dbReference>
<gene>
    <name evidence="4" type="ORF">ORAREDHAP_LOCUS43273</name>
</gene>
<name>A0A6J5XX98_PRUAR</name>
<dbReference type="InterPro" id="IPR036397">
    <property type="entry name" value="RNaseH_sf"/>
</dbReference>
<feature type="compositionally biased region" description="Low complexity" evidence="2">
    <location>
        <begin position="61"/>
        <end position="74"/>
    </location>
</feature>
<reference evidence="5" key="1">
    <citation type="journal article" date="2020" name="Genome Biol.">
        <title>Gamete binning: chromosome-level and haplotype-resolved genome assembly enabled by high-throughput single-cell sequencing of gamete genomes.</title>
        <authorList>
            <person name="Campoy J.A."/>
            <person name="Sun H."/>
            <person name="Goel M."/>
            <person name="Jiao W.-B."/>
            <person name="Folz-Donahue K."/>
            <person name="Wang N."/>
            <person name="Rubio M."/>
            <person name="Liu C."/>
            <person name="Kukat C."/>
            <person name="Ruiz D."/>
            <person name="Huettel B."/>
            <person name="Schneeberger K."/>
        </authorList>
    </citation>
    <scope>NUCLEOTIDE SEQUENCE [LARGE SCALE GENOMIC DNA]</scope>
    <source>
        <strain evidence="5">cv. Rojo Pasion</strain>
    </source>
</reference>
<dbReference type="PANTHER" id="PTHR11439">
    <property type="entry name" value="GAG-POL-RELATED RETROTRANSPOSON"/>
    <property type="match status" value="1"/>
</dbReference>
<feature type="domain" description="Integrase catalytic" evidence="3">
    <location>
        <begin position="374"/>
        <end position="540"/>
    </location>
</feature>
<dbReference type="Pfam" id="PF00665">
    <property type="entry name" value="rve"/>
    <property type="match status" value="1"/>
</dbReference>
<dbReference type="PROSITE" id="PS50994">
    <property type="entry name" value="INTEGRASE"/>
    <property type="match status" value="1"/>
</dbReference>
<feature type="region of interest" description="Disordered" evidence="2">
    <location>
        <begin position="612"/>
        <end position="694"/>
    </location>
</feature>
<dbReference type="SUPFAM" id="SSF56672">
    <property type="entry name" value="DNA/RNA polymerases"/>
    <property type="match status" value="1"/>
</dbReference>
<dbReference type="InterPro" id="IPR054722">
    <property type="entry name" value="PolX-like_BBD"/>
</dbReference>
<evidence type="ECO:0000256" key="1">
    <source>
        <dbReference type="ARBA" id="ARBA00022750"/>
    </source>
</evidence>